<organism evidence="25 26">
    <name type="scientific">Oedothorax gibbosus</name>
    <dbReference type="NCBI Taxonomy" id="931172"/>
    <lineage>
        <taxon>Eukaryota</taxon>
        <taxon>Metazoa</taxon>
        <taxon>Ecdysozoa</taxon>
        <taxon>Arthropoda</taxon>
        <taxon>Chelicerata</taxon>
        <taxon>Arachnida</taxon>
        <taxon>Araneae</taxon>
        <taxon>Araneomorphae</taxon>
        <taxon>Entelegynae</taxon>
        <taxon>Araneoidea</taxon>
        <taxon>Linyphiidae</taxon>
        <taxon>Erigoninae</taxon>
        <taxon>Oedothorax</taxon>
    </lineage>
</organism>
<dbReference type="InterPro" id="IPR028082">
    <property type="entry name" value="Peripla_BP_I"/>
</dbReference>
<keyword evidence="17" id="KW-0325">Glycoprotein</keyword>
<dbReference type="InterPro" id="IPR000719">
    <property type="entry name" value="Prot_kinase_dom"/>
</dbReference>
<name>A0AAV6V0M3_9ARAC</name>
<protein>
    <recommendedName>
        <fullName evidence="2">receptor protein-tyrosine kinase</fullName>
        <ecNumber evidence="2">2.7.10.1</ecNumber>
    </recommendedName>
</protein>
<evidence type="ECO:0000256" key="22">
    <source>
        <dbReference type="SAM" id="Phobius"/>
    </source>
</evidence>
<dbReference type="GO" id="GO:0004965">
    <property type="term" value="F:G protein-coupled GABA receptor activity"/>
    <property type="evidence" value="ECO:0007669"/>
    <property type="project" value="InterPro"/>
</dbReference>
<dbReference type="SUPFAM" id="SSF53822">
    <property type="entry name" value="Periplasmic binding protein-like I"/>
    <property type="match status" value="1"/>
</dbReference>
<keyword evidence="19" id="KW-0393">Immunoglobulin domain</keyword>
<dbReference type="GO" id="GO:0038039">
    <property type="term" value="C:G protein-coupled receptor heterodimeric complex"/>
    <property type="evidence" value="ECO:0007669"/>
    <property type="project" value="TreeGrafter"/>
</dbReference>
<dbReference type="GO" id="GO:0004714">
    <property type="term" value="F:transmembrane receptor protein tyrosine kinase activity"/>
    <property type="evidence" value="ECO:0007669"/>
    <property type="project" value="UniProtKB-EC"/>
</dbReference>
<keyword evidence="12" id="KW-0297">G-protein coupled receptor</keyword>
<dbReference type="Gene3D" id="3.40.50.2300">
    <property type="match status" value="2"/>
</dbReference>
<proteinExistence type="predicted"/>
<keyword evidence="8 21" id="KW-0547">Nucleotide-binding</keyword>
<evidence type="ECO:0000256" key="19">
    <source>
        <dbReference type="ARBA" id="ARBA00023319"/>
    </source>
</evidence>
<keyword evidence="6 23" id="KW-0732">Signal</keyword>
<feature type="chain" id="PRO_5043383775" description="receptor protein-tyrosine kinase" evidence="23">
    <location>
        <begin position="21"/>
        <end position="993"/>
    </location>
</feature>
<evidence type="ECO:0000256" key="9">
    <source>
        <dbReference type="ARBA" id="ARBA00022777"/>
    </source>
</evidence>
<evidence type="ECO:0000259" key="24">
    <source>
        <dbReference type="PROSITE" id="PS50011"/>
    </source>
</evidence>
<keyword evidence="15" id="KW-1015">Disulfide bond</keyword>
<evidence type="ECO:0000256" key="10">
    <source>
        <dbReference type="ARBA" id="ARBA00022840"/>
    </source>
</evidence>
<evidence type="ECO:0000256" key="16">
    <source>
        <dbReference type="ARBA" id="ARBA00023170"/>
    </source>
</evidence>
<evidence type="ECO:0000256" key="12">
    <source>
        <dbReference type="ARBA" id="ARBA00023040"/>
    </source>
</evidence>
<feature type="binding site" evidence="21">
    <location>
        <position position="931"/>
    </location>
    <ligand>
        <name>ATP</name>
        <dbReference type="ChEBI" id="CHEBI:30616"/>
    </ligand>
</feature>
<keyword evidence="5 22" id="KW-0812">Transmembrane</keyword>
<sequence>MRLSIFWLNILLILNSNGNSLTPGKCLYDDVLKDVVTRRFFVDEYELPLRIEVTNRISHQLLSHILKILLNEVTGYPLVYLIKQDGSEGSNAVSTLQKISSCDTPENCTKVDDYGPEIMINVEVWLAPGFNLEGWVETGEVEVLGPLGPVGRSGWFVNEYIVTYFWEANNTIIDHWKAFTDEEIVKEFIILPGELDPFTLKKRYCFYDDCENGVYSPPICKTSGIKCATLLADFPASNYELLKNEILNLKLLVSVVWVGDLLEKIVEDRTLKRKKTVFFHKKPMYLESSNSKFNHVSFPSCEDNRFNPCEVGINQLSKIAWTRIKSHAPHAFHVLKSLFFTQSDYIEMLQKYAYQKSRGLDIQYIACEWLRNNRIKWNNWIPPNNNNKTNIYLGGIFPLSGLYFNQSGIMTAAKMAADAINKDASILGNYTLTILVQDGHCAADEVMKSFINYVTNDTYKSMVGILGPACSDTVEPIAGVAKHFNTIIMSYSAEGAVFSNRDKYPYFFRTIPENNQFRFVYLKLFQKLGYTRVAALTEDGQKYPEYISYLQDSMQSNGMTFLVNRKFPRDREYLDMKPYLQELKEKGAKIIIGDFFDYAARAVMCAAYQMEMTAANGYVWFLPLWFTSNWYDTDKVNSAAKEEFERVDCTTKQMISAIDGHMSLAYKFYADNDSIMQKGITVGEWLHEYKKIAKKESVEVSHYGGYAYDAVWVYANALDTLFKENNSHIATLHSSKTSRRLVELLNETNFDGVTGPLYFLGSSRISDVNIYQWLNYSYRKIGVYHPSSQTEGELDFNESNVIWRTSDGRKPEDGSKVYSSCTVEVLRSFFGVSCGAAIGIANVMGILLLVIPGMAGFVIYKRRYEKRMKITEARMKELGLMASSGPLALDEWEMPRDHIVINRKLGEGAFGNVYGGEAHLKNKGWISVAVKTLKNGAKPEEKLDFLSEAEIMKQFDHINIVKLVGVCTMGEPVYTVMEFMLYDDLNYNLKTIK</sequence>
<keyword evidence="10 21" id="KW-0067">ATP-binding</keyword>
<dbReference type="InterPro" id="IPR002455">
    <property type="entry name" value="GPCR3_GABA-B"/>
</dbReference>
<dbReference type="EC" id="2.7.10.1" evidence="2"/>
<evidence type="ECO:0000313" key="26">
    <source>
        <dbReference type="Proteomes" id="UP000827092"/>
    </source>
</evidence>
<dbReference type="EMBL" id="JAFNEN010000217">
    <property type="protein sequence ID" value="KAG8189320.1"/>
    <property type="molecule type" value="Genomic_DNA"/>
</dbReference>
<keyword evidence="7" id="KW-0677">Repeat</keyword>
<comment type="subcellular location">
    <subcellularLocation>
        <location evidence="1">Membrane</location>
        <topology evidence="1">Single-pass membrane protein</topology>
    </subcellularLocation>
</comment>
<evidence type="ECO:0000256" key="5">
    <source>
        <dbReference type="ARBA" id="ARBA00022692"/>
    </source>
</evidence>
<evidence type="ECO:0000256" key="15">
    <source>
        <dbReference type="ARBA" id="ARBA00023157"/>
    </source>
</evidence>
<evidence type="ECO:0000256" key="8">
    <source>
        <dbReference type="ARBA" id="ARBA00022741"/>
    </source>
</evidence>
<comment type="caution">
    <text evidence="25">The sequence shown here is derived from an EMBL/GenBank/DDBJ whole genome shotgun (WGS) entry which is preliminary data.</text>
</comment>
<dbReference type="InterPro" id="IPR020635">
    <property type="entry name" value="Tyr_kinase_cat_dom"/>
</dbReference>
<evidence type="ECO:0000256" key="14">
    <source>
        <dbReference type="ARBA" id="ARBA00023137"/>
    </source>
</evidence>
<keyword evidence="16" id="KW-0675">Receptor</keyword>
<dbReference type="Gene3D" id="3.30.200.20">
    <property type="entry name" value="Phosphorylase Kinase, domain 1"/>
    <property type="match status" value="1"/>
</dbReference>
<keyword evidence="4" id="KW-0808">Transferase</keyword>
<dbReference type="PROSITE" id="PS50011">
    <property type="entry name" value="PROTEIN_KINASE_DOM"/>
    <property type="match status" value="1"/>
</dbReference>
<dbReference type="InterPro" id="IPR017441">
    <property type="entry name" value="Protein_kinase_ATP_BS"/>
</dbReference>
<reference evidence="25 26" key="1">
    <citation type="journal article" date="2022" name="Nat. Ecol. Evol.">
        <title>A masculinizing supergene underlies an exaggerated male reproductive morph in a spider.</title>
        <authorList>
            <person name="Hendrickx F."/>
            <person name="De Corte Z."/>
            <person name="Sonet G."/>
            <person name="Van Belleghem S.M."/>
            <person name="Kostlbacher S."/>
            <person name="Vangestel C."/>
        </authorList>
    </citation>
    <scope>NUCLEOTIDE SEQUENCE [LARGE SCALE GENOMIC DNA]</scope>
    <source>
        <strain evidence="25">W744_W776</strain>
    </source>
</reference>
<dbReference type="GO" id="GO:0005524">
    <property type="term" value="F:ATP binding"/>
    <property type="evidence" value="ECO:0007669"/>
    <property type="project" value="UniProtKB-UniRule"/>
</dbReference>
<dbReference type="GO" id="GO:0007214">
    <property type="term" value="P:gamma-aminobutyric acid signaling pathway"/>
    <property type="evidence" value="ECO:0007669"/>
    <property type="project" value="TreeGrafter"/>
</dbReference>
<comment type="function">
    <text evidence="20">Receptor for basic fibroblast growth factor.</text>
</comment>
<dbReference type="InterPro" id="IPR011009">
    <property type="entry name" value="Kinase-like_dom_sf"/>
</dbReference>
<gene>
    <name evidence="25" type="ORF">JTE90_021827</name>
</gene>
<evidence type="ECO:0000256" key="4">
    <source>
        <dbReference type="ARBA" id="ARBA00022679"/>
    </source>
</evidence>
<evidence type="ECO:0000256" key="1">
    <source>
        <dbReference type="ARBA" id="ARBA00004167"/>
    </source>
</evidence>
<dbReference type="SUPFAM" id="SSF56112">
    <property type="entry name" value="Protein kinase-like (PK-like)"/>
    <property type="match status" value="1"/>
</dbReference>
<evidence type="ECO:0000256" key="21">
    <source>
        <dbReference type="PROSITE-ProRule" id="PRU10141"/>
    </source>
</evidence>
<dbReference type="FunFam" id="3.30.200.20:FF:000593">
    <property type="entry name" value="Predicted protein"/>
    <property type="match status" value="1"/>
</dbReference>
<dbReference type="AlphaFoldDB" id="A0AAV6V0M3"/>
<dbReference type="InterPro" id="IPR001245">
    <property type="entry name" value="Ser-Thr/Tyr_kinase_cat_dom"/>
</dbReference>
<keyword evidence="3" id="KW-0597">Phosphoprotein</keyword>
<keyword evidence="14" id="KW-0829">Tyrosine-protein kinase</keyword>
<keyword evidence="13 22" id="KW-0472">Membrane</keyword>
<keyword evidence="26" id="KW-1185">Reference proteome</keyword>
<evidence type="ECO:0000256" key="18">
    <source>
        <dbReference type="ARBA" id="ARBA00023224"/>
    </source>
</evidence>
<dbReference type="Pfam" id="PF01094">
    <property type="entry name" value="ANF_receptor"/>
    <property type="match status" value="1"/>
</dbReference>
<accession>A0AAV6V0M3</accession>
<evidence type="ECO:0000256" key="13">
    <source>
        <dbReference type="ARBA" id="ARBA00023136"/>
    </source>
</evidence>
<keyword evidence="11 22" id="KW-1133">Transmembrane helix</keyword>
<evidence type="ECO:0000256" key="7">
    <source>
        <dbReference type="ARBA" id="ARBA00022737"/>
    </source>
</evidence>
<dbReference type="PRINTS" id="PR01176">
    <property type="entry name" value="GABABRECEPTR"/>
</dbReference>
<dbReference type="PRINTS" id="PR01177">
    <property type="entry name" value="GABAB1RECPTR"/>
</dbReference>
<evidence type="ECO:0000256" key="2">
    <source>
        <dbReference type="ARBA" id="ARBA00011902"/>
    </source>
</evidence>
<keyword evidence="9" id="KW-0418">Kinase</keyword>
<dbReference type="PANTHER" id="PTHR10519:SF74">
    <property type="entry name" value="GAMMA-AMINOBUTYRIC ACID TYPE B RECEPTOR SUBUNIT 2"/>
    <property type="match status" value="1"/>
</dbReference>
<feature type="domain" description="Protein kinase" evidence="24">
    <location>
        <begin position="899"/>
        <end position="993"/>
    </location>
</feature>
<evidence type="ECO:0000256" key="23">
    <source>
        <dbReference type="SAM" id="SignalP"/>
    </source>
</evidence>
<evidence type="ECO:0000256" key="20">
    <source>
        <dbReference type="ARBA" id="ARBA00056965"/>
    </source>
</evidence>
<keyword evidence="18" id="KW-0807">Transducer</keyword>
<evidence type="ECO:0000256" key="11">
    <source>
        <dbReference type="ARBA" id="ARBA00022989"/>
    </source>
</evidence>
<evidence type="ECO:0000256" key="17">
    <source>
        <dbReference type="ARBA" id="ARBA00023180"/>
    </source>
</evidence>
<dbReference type="PROSITE" id="PS00107">
    <property type="entry name" value="PROTEIN_KINASE_ATP"/>
    <property type="match status" value="1"/>
</dbReference>
<feature type="transmembrane region" description="Helical" evidence="22">
    <location>
        <begin position="829"/>
        <end position="860"/>
    </location>
</feature>
<feature type="signal peptide" evidence="23">
    <location>
        <begin position="1"/>
        <end position="20"/>
    </location>
</feature>
<dbReference type="CDD" id="cd06366">
    <property type="entry name" value="PBP1_GABAb_receptor"/>
    <property type="match status" value="1"/>
</dbReference>
<dbReference type="InterPro" id="IPR001828">
    <property type="entry name" value="ANF_lig-bd_rcpt"/>
</dbReference>
<evidence type="ECO:0000313" key="25">
    <source>
        <dbReference type="EMBL" id="KAG8189320.1"/>
    </source>
</evidence>
<dbReference type="SMART" id="SM00219">
    <property type="entry name" value="TyrKc"/>
    <property type="match status" value="1"/>
</dbReference>
<dbReference type="PANTHER" id="PTHR10519">
    <property type="entry name" value="GABA-B RECEPTOR"/>
    <property type="match status" value="1"/>
</dbReference>
<evidence type="ECO:0000256" key="6">
    <source>
        <dbReference type="ARBA" id="ARBA00022729"/>
    </source>
</evidence>
<dbReference type="Proteomes" id="UP000827092">
    <property type="component" value="Unassembled WGS sequence"/>
</dbReference>
<dbReference type="Pfam" id="PF07714">
    <property type="entry name" value="PK_Tyr_Ser-Thr"/>
    <property type="match status" value="1"/>
</dbReference>
<evidence type="ECO:0000256" key="3">
    <source>
        <dbReference type="ARBA" id="ARBA00022553"/>
    </source>
</evidence>